<proteinExistence type="predicted"/>
<comment type="caution">
    <text evidence="1">The sequence shown here is derived from an EMBL/GenBank/DDBJ whole genome shotgun (WGS) entry which is preliminary data.</text>
</comment>
<dbReference type="Proteomes" id="UP000886998">
    <property type="component" value="Unassembled WGS sequence"/>
</dbReference>
<dbReference type="EMBL" id="BMAV01026232">
    <property type="protein sequence ID" value="GFS48505.1"/>
    <property type="molecule type" value="Genomic_DNA"/>
</dbReference>
<name>A0A8X6IK26_9ARAC</name>
<protein>
    <submittedName>
        <fullName evidence="1">Uncharacterized protein</fullName>
    </submittedName>
</protein>
<dbReference type="AlphaFoldDB" id="A0A8X6IK26"/>
<reference evidence="1" key="1">
    <citation type="submission" date="2020-08" db="EMBL/GenBank/DDBJ databases">
        <title>Multicomponent nature underlies the extraordinary mechanical properties of spider dragline silk.</title>
        <authorList>
            <person name="Kono N."/>
            <person name="Nakamura H."/>
            <person name="Mori M."/>
            <person name="Yoshida Y."/>
            <person name="Ohtoshi R."/>
            <person name="Malay A.D."/>
            <person name="Moran D.A.P."/>
            <person name="Tomita M."/>
            <person name="Numata K."/>
            <person name="Arakawa K."/>
        </authorList>
    </citation>
    <scope>NUCLEOTIDE SEQUENCE</scope>
</reference>
<sequence>MSAIIVVQNDSTSNELQICETKRTSVNVILFLCLIREQVVEESYLTVLEFLSSSETPTMAVHYLKFSFFRLMLMTSFLRR</sequence>
<evidence type="ECO:0000313" key="2">
    <source>
        <dbReference type="Proteomes" id="UP000886998"/>
    </source>
</evidence>
<accession>A0A8X6IK26</accession>
<organism evidence="1 2">
    <name type="scientific">Trichonephila inaurata madagascariensis</name>
    <dbReference type="NCBI Taxonomy" id="2747483"/>
    <lineage>
        <taxon>Eukaryota</taxon>
        <taxon>Metazoa</taxon>
        <taxon>Ecdysozoa</taxon>
        <taxon>Arthropoda</taxon>
        <taxon>Chelicerata</taxon>
        <taxon>Arachnida</taxon>
        <taxon>Araneae</taxon>
        <taxon>Araneomorphae</taxon>
        <taxon>Entelegynae</taxon>
        <taxon>Araneoidea</taxon>
        <taxon>Nephilidae</taxon>
        <taxon>Trichonephila</taxon>
        <taxon>Trichonephila inaurata</taxon>
    </lineage>
</organism>
<gene>
    <name evidence="1" type="ORF">TNIN_333121</name>
</gene>
<evidence type="ECO:0000313" key="1">
    <source>
        <dbReference type="EMBL" id="GFS48505.1"/>
    </source>
</evidence>
<keyword evidence="2" id="KW-1185">Reference proteome</keyword>